<dbReference type="OrthoDB" id="2303713at2759"/>
<dbReference type="EMBL" id="CAJVPZ010042583">
    <property type="protein sequence ID" value="CAG8764024.1"/>
    <property type="molecule type" value="Genomic_DNA"/>
</dbReference>
<keyword evidence="2" id="KW-1185">Reference proteome</keyword>
<comment type="caution">
    <text evidence="1">The sequence shown here is derived from an EMBL/GenBank/DDBJ whole genome shotgun (WGS) entry which is preliminary data.</text>
</comment>
<accession>A0A9N9J400</accession>
<proteinExistence type="predicted"/>
<dbReference type="AlphaFoldDB" id="A0A9N9J400"/>
<feature type="non-terminal residue" evidence="1">
    <location>
        <position position="299"/>
    </location>
</feature>
<dbReference type="Proteomes" id="UP000789396">
    <property type="component" value="Unassembled WGS sequence"/>
</dbReference>
<gene>
    <name evidence="1" type="ORF">RFULGI_LOCUS14533</name>
</gene>
<protein>
    <submittedName>
        <fullName evidence="1">5290_t:CDS:1</fullName>
    </submittedName>
</protein>
<name>A0A9N9J400_9GLOM</name>
<sequence length="299" mass="34897">MRGYDYQDPKIKPVLEELRYWTNSYPLELDIWHRTKGLDLQEKFSSYMKRRKNEIETQHVMFRANLTREKKNNLNKCIVTMILEASKASNIKDGLDRQFMHDAEIPILNDQGNRIDMVKTYVAIHPIAKMAIRNSFDDKGFKIFIHDVASSIFMGNYTNNVKRRFVVLYITTLLESQKEFAFEIIKPGKKQVYKIKNKTLNVVEKFVGNNIPPNNFNLKLTTLFLPMSPNYSGADFLIWDSEGKILYAFQITISSPNDHMESKKKFMTGSLIGKWVSMCDIVRKDVKFVWIAPDSVLEN</sequence>
<reference evidence="1" key="1">
    <citation type="submission" date="2021-06" db="EMBL/GenBank/DDBJ databases">
        <authorList>
            <person name="Kallberg Y."/>
            <person name="Tangrot J."/>
            <person name="Rosling A."/>
        </authorList>
    </citation>
    <scope>NUCLEOTIDE SEQUENCE</scope>
    <source>
        <strain evidence="1">IN212</strain>
    </source>
</reference>
<evidence type="ECO:0000313" key="1">
    <source>
        <dbReference type="EMBL" id="CAG8764024.1"/>
    </source>
</evidence>
<evidence type="ECO:0000313" key="2">
    <source>
        <dbReference type="Proteomes" id="UP000789396"/>
    </source>
</evidence>
<organism evidence="1 2">
    <name type="scientific">Racocetra fulgida</name>
    <dbReference type="NCBI Taxonomy" id="60492"/>
    <lineage>
        <taxon>Eukaryota</taxon>
        <taxon>Fungi</taxon>
        <taxon>Fungi incertae sedis</taxon>
        <taxon>Mucoromycota</taxon>
        <taxon>Glomeromycotina</taxon>
        <taxon>Glomeromycetes</taxon>
        <taxon>Diversisporales</taxon>
        <taxon>Gigasporaceae</taxon>
        <taxon>Racocetra</taxon>
    </lineage>
</organism>